<evidence type="ECO:0000256" key="5">
    <source>
        <dbReference type="ARBA" id="ARBA00022989"/>
    </source>
</evidence>
<reference evidence="8" key="1">
    <citation type="submission" date="2020-06" db="EMBL/GenBank/DDBJ databases">
        <authorList>
            <person name="Li T."/>
            <person name="Hu X."/>
            <person name="Zhang T."/>
            <person name="Song X."/>
            <person name="Zhang H."/>
            <person name="Dai N."/>
            <person name="Sheng W."/>
            <person name="Hou X."/>
            <person name="Wei L."/>
        </authorList>
    </citation>
    <scope>NUCLEOTIDE SEQUENCE</scope>
    <source>
        <strain evidence="8">K16</strain>
        <tissue evidence="8">Leaf</tissue>
    </source>
</reference>
<dbReference type="InterPro" id="IPR056508">
    <property type="entry name" value="HPAT-like"/>
</dbReference>
<comment type="subcellular location">
    <subcellularLocation>
        <location evidence="1">Membrane</location>
        <topology evidence="1">Single-pass membrane protein</topology>
    </subcellularLocation>
</comment>
<dbReference type="PANTHER" id="PTHR31485:SF36">
    <property type="entry name" value="HYDROXYPROLINE O-ARABINOSYLTRANSFERASE 3"/>
    <property type="match status" value="1"/>
</dbReference>
<feature type="domain" description="Hydroxyproline O-arabinosyltransferase-like" evidence="7">
    <location>
        <begin position="134"/>
        <end position="269"/>
    </location>
</feature>
<protein>
    <submittedName>
        <fullName evidence="8">Hydroxyproline O-arabinosyltransferase RDN2</fullName>
    </submittedName>
</protein>
<proteinExistence type="predicted"/>
<keyword evidence="3" id="KW-0808">Transferase</keyword>
<gene>
    <name evidence="8" type="ORF">Sango_0644700</name>
</gene>
<dbReference type="GO" id="GO:0016757">
    <property type="term" value="F:glycosyltransferase activity"/>
    <property type="evidence" value="ECO:0007669"/>
    <property type="project" value="UniProtKB-KW"/>
</dbReference>
<keyword evidence="4" id="KW-0812">Transmembrane</keyword>
<keyword evidence="2" id="KW-0328">Glycosyltransferase</keyword>
<name>A0AAE2C283_9LAMI</name>
<dbReference type="PANTHER" id="PTHR31485">
    <property type="entry name" value="PEPTIDYL SERINE ALPHA-GALACTOSYLTRANSFERASE"/>
    <property type="match status" value="1"/>
</dbReference>
<keyword evidence="6" id="KW-0472">Membrane</keyword>
<keyword evidence="5" id="KW-1133">Transmembrane helix</keyword>
<dbReference type="EMBL" id="JACGWL010000003">
    <property type="protein sequence ID" value="KAK4406382.1"/>
    <property type="molecule type" value="Genomic_DNA"/>
</dbReference>
<dbReference type="GO" id="GO:0016020">
    <property type="term" value="C:membrane"/>
    <property type="evidence" value="ECO:0007669"/>
    <property type="project" value="UniProtKB-SubCell"/>
</dbReference>
<reference evidence="8" key="2">
    <citation type="journal article" date="2024" name="Plant">
        <title>Genomic evolution and insights into agronomic trait innovations of Sesamum species.</title>
        <authorList>
            <person name="Miao H."/>
            <person name="Wang L."/>
            <person name="Qu L."/>
            <person name="Liu H."/>
            <person name="Sun Y."/>
            <person name="Le M."/>
            <person name="Wang Q."/>
            <person name="Wei S."/>
            <person name="Zheng Y."/>
            <person name="Lin W."/>
            <person name="Duan Y."/>
            <person name="Cao H."/>
            <person name="Xiong S."/>
            <person name="Wang X."/>
            <person name="Wei L."/>
            <person name="Li C."/>
            <person name="Ma Q."/>
            <person name="Ju M."/>
            <person name="Zhao R."/>
            <person name="Li G."/>
            <person name="Mu C."/>
            <person name="Tian Q."/>
            <person name="Mei H."/>
            <person name="Zhang T."/>
            <person name="Gao T."/>
            <person name="Zhang H."/>
        </authorList>
    </citation>
    <scope>NUCLEOTIDE SEQUENCE</scope>
    <source>
        <strain evidence="8">K16</strain>
    </source>
</reference>
<sequence length="299" mass="34896">MDASHKISKNPLNFILEANKFDGTNYLNWMRNLRITLNFENQTYVLDKSLPRTLPKWFMPGERLTLEKFTQWHKDNQKVCSIVLSSTSNEIQKQYKRYAMAKAFFSVRMIEGIPVEKFKDLQAYFDKEETYIDDLLERIAPTWLNVSLNMKHDPETDHTFGWVLEMYGYAVASALHGVQHILRKDFMFQPPWDLETANKFILHYTYGCDYNLKGELTYGKIGEWQFDKRTYLDGPPPRNLSLPPPGVPESVVTLINLINEATANLPNWDDVLTLQLSSIKSLLYKGKHTVYCYLGIHRP</sequence>
<evidence type="ECO:0000259" key="7">
    <source>
        <dbReference type="Pfam" id="PF23452"/>
    </source>
</evidence>
<evidence type="ECO:0000256" key="3">
    <source>
        <dbReference type="ARBA" id="ARBA00022679"/>
    </source>
</evidence>
<dbReference type="AlphaFoldDB" id="A0AAE2C283"/>
<evidence type="ECO:0000256" key="4">
    <source>
        <dbReference type="ARBA" id="ARBA00022692"/>
    </source>
</evidence>
<dbReference type="Pfam" id="PF23452">
    <property type="entry name" value="HPAT"/>
    <property type="match status" value="1"/>
</dbReference>
<organism evidence="8 9">
    <name type="scientific">Sesamum angolense</name>
    <dbReference type="NCBI Taxonomy" id="2727404"/>
    <lineage>
        <taxon>Eukaryota</taxon>
        <taxon>Viridiplantae</taxon>
        <taxon>Streptophyta</taxon>
        <taxon>Embryophyta</taxon>
        <taxon>Tracheophyta</taxon>
        <taxon>Spermatophyta</taxon>
        <taxon>Magnoliopsida</taxon>
        <taxon>eudicotyledons</taxon>
        <taxon>Gunneridae</taxon>
        <taxon>Pentapetalae</taxon>
        <taxon>asterids</taxon>
        <taxon>lamiids</taxon>
        <taxon>Lamiales</taxon>
        <taxon>Pedaliaceae</taxon>
        <taxon>Sesamum</taxon>
    </lineage>
</organism>
<evidence type="ECO:0000313" key="8">
    <source>
        <dbReference type="EMBL" id="KAK4406382.1"/>
    </source>
</evidence>
<evidence type="ECO:0000313" key="9">
    <source>
        <dbReference type="Proteomes" id="UP001289374"/>
    </source>
</evidence>
<evidence type="ECO:0000256" key="1">
    <source>
        <dbReference type="ARBA" id="ARBA00004167"/>
    </source>
</evidence>
<keyword evidence="9" id="KW-1185">Reference proteome</keyword>
<accession>A0AAE2C283</accession>
<evidence type="ECO:0000256" key="2">
    <source>
        <dbReference type="ARBA" id="ARBA00022676"/>
    </source>
</evidence>
<evidence type="ECO:0000256" key="6">
    <source>
        <dbReference type="ARBA" id="ARBA00023136"/>
    </source>
</evidence>
<comment type="caution">
    <text evidence="8">The sequence shown here is derived from an EMBL/GenBank/DDBJ whole genome shotgun (WGS) entry which is preliminary data.</text>
</comment>
<dbReference type="Proteomes" id="UP001289374">
    <property type="component" value="Unassembled WGS sequence"/>
</dbReference>
<dbReference type="InterPro" id="IPR044845">
    <property type="entry name" value="HPAT/SRGT1-like"/>
</dbReference>